<feature type="non-terminal residue" evidence="1">
    <location>
        <position position="1"/>
    </location>
</feature>
<reference evidence="1" key="1">
    <citation type="submission" date="2021-06" db="EMBL/GenBank/DDBJ databases">
        <authorList>
            <person name="Kallberg Y."/>
            <person name="Tangrot J."/>
            <person name="Rosling A."/>
        </authorList>
    </citation>
    <scope>NUCLEOTIDE SEQUENCE</scope>
    <source>
        <strain evidence="1">AU212A</strain>
    </source>
</reference>
<organism evidence="1 2">
    <name type="scientific">Scutellospora calospora</name>
    <dbReference type="NCBI Taxonomy" id="85575"/>
    <lineage>
        <taxon>Eukaryota</taxon>
        <taxon>Fungi</taxon>
        <taxon>Fungi incertae sedis</taxon>
        <taxon>Mucoromycota</taxon>
        <taxon>Glomeromycotina</taxon>
        <taxon>Glomeromycetes</taxon>
        <taxon>Diversisporales</taxon>
        <taxon>Gigasporaceae</taxon>
        <taxon>Scutellospora</taxon>
    </lineage>
</organism>
<sequence length="61" mass="7019">SKKELLEIIRISNEFYDLNDIEINGKKSELLVLNYKQTRSNSNADFAIRVGKSGDLVYAKR</sequence>
<dbReference type="EMBL" id="CAJVPM010034342">
    <property type="protein sequence ID" value="CAG8687069.1"/>
    <property type="molecule type" value="Genomic_DNA"/>
</dbReference>
<accession>A0ACA9P1X3</accession>
<evidence type="ECO:0000313" key="1">
    <source>
        <dbReference type="EMBL" id="CAG8687069.1"/>
    </source>
</evidence>
<evidence type="ECO:0000313" key="2">
    <source>
        <dbReference type="Proteomes" id="UP000789860"/>
    </source>
</evidence>
<name>A0ACA9P1X3_9GLOM</name>
<dbReference type="Proteomes" id="UP000789860">
    <property type="component" value="Unassembled WGS sequence"/>
</dbReference>
<proteinExistence type="predicted"/>
<keyword evidence="2" id="KW-1185">Reference proteome</keyword>
<gene>
    <name evidence="1" type="ORF">SCALOS_LOCUS9980</name>
</gene>
<protein>
    <submittedName>
        <fullName evidence="1">8844_t:CDS:1</fullName>
    </submittedName>
</protein>
<comment type="caution">
    <text evidence="1">The sequence shown here is derived from an EMBL/GenBank/DDBJ whole genome shotgun (WGS) entry which is preliminary data.</text>
</comment>
<feature type="non-terminal residue" evidence="1">
    <location>
        <position position="61"/>
    </location>
</feature>